<dbReference type="EMBL" id="MT141380">
    <property type="protein sequence ID" value="QJA59678.1"/>
    <property type="molecule type" value="Genomic_DNA"/>
</dbReference>
<reference evidence="1" key="1">
    <citation type="submission" date="2020-03" db="EMBL/GenBank/DDBJ databases">
        <title>The deep terrestrial virosphere.</title>
        <authorList>
            <person name="Holmfeldt K."/>
            <person name="Nilsson E."/>
            <person name="Simone D."/>
            <person name="Lopez-Fernandez M."/>
            <person name="Wu X."/>
            <person name="de Brujin I."/>
            <person name="Lundin D."/>
            <person name="Andersson A."/>
            <person name="Bertilsson S."/>
            <person name="Dopson M."/>
        </authorList>
    </citation>
    <scope>NUCLEOTIDE SEQUENCE</scope>
    <source>
        <strain evidence="1">MM415B01249</strain>
    </source>
</reference>
<name>A0A6M3IQY0_9ZZZZ</name>
<gene>
    <name evidence="1" type="ORF">MM415B01249_0015</name>
</gene>
<organism evidence="1">
    <name type="scientific">viral metagenome</name>
    <dbReference type="NCBI Taxonomy" id="1070528"/>
    <lineage>
        <taxon>unclassified sequences</taxon>
        <taxon>metagenomes</taxon>
        <taxon>organismal metagenomes</taxon>
    </lineage>
</organism>
<evidence type="ECO:0000313" key="1">
    <source>
        <dbReference type="EMBL" id="QJA59678.1"/>
    </source>
</evidence>
<dbReference type="AlphaFoldDB" id="A0A6M3IQY0"/>
<sequence length="67" mass="7582">MKLTLLNRLGRTLQGLLILAMAWGVVSGLEVNIAYNKDKAVEAQKNLWDRARGVLSVVREVREYIPM</sequence>
<proteinExistence type="predicted"/>
<protein>
    <submittedName>
        <fullName evidence="1">Uncharacterized protein</fullName>
    </submittedName>
</protein>
<accession>A0A6M3IQY0</accession>